<organism evidence="1 2">
    <name type="scientific">Trifolium pratense</name>
    <name type="common">Red clover</name>
    <dbReference type="NCBI Taxonomy" id="57577"/>
    <lineage>
        <taxon>Eukaryota</taxon>
        <taxon>Viridiplantae</taxon>
        <taxon>Streptophyta</taxon>
        <taxon>Embryophyta</taxon>
        <taxon>Tracheophyta</taxon>
        <taxon>Spermatophyta</taxon>
        <taxon>Magnoliopsida</taxon>
        <taxon>eudicotyledons</taxon>
        <taxon>Gunneridae</taxon>
        <taxon>Pentapetalae</taxon>
        <taxon>rosids</taxon>
        <taxon>fabids</taxon>
        <taxon>Fabales</taxon>
        <taxon>Fabaceae</taxon>
        <taxon>Papilionoideae</taxon>
        <taxon>50 kb inversion clade</taxon>
        <taxon>NPAAA clade</taxon>
        <taxon>Hologalegina</taxon>
        <taxon>IRL clade</taxon>
        <taxon>Trifolieae</taxon>
        <taxon>Trifolium</taxon>
    </lineage>
</organism>
<proteinExistence type="predicted"/>
<comment type="caution">
    <text evidence="1">The sequence shown here is derived from an EMBL/GenBank/DDBJ whole genome shotgun (WGS) entry which is preliminary data.</text>
</comment>
<reference evidence="1 2" key="1">
    <citation type="journal article" date="2014" name="Am. J. Bot.">
        <title>Genome assembly and annotation for red clover (Trifolium pratense; Fabaceae).</title>
        <authorList>
            <person name="Istvanek J."/>
            <person name="Jaros M."/>
            <person name="Krenek A."/>
            <person name="Repkova J."/>
        </authorList>
    </citation>
    <scope>NUCLEOTIDE SEQUENCE [LARGE SCALE GENOMIC DNA]</scope>
    <source>
        <strain evidence="2">cv. Tatra</strain>
        <tissue evidence="1">Young leaves</tissue>
    </source>
</reference>
<reference evidence="1 2" key="2">
    <citation type="journal article" date="2017" name="Front. Plant Sci.">
        <title>Gene Classification and Mining of Molecular Markers Useful in Red Clover (Trifolium pratense) Breeding.</title>
        <authorList>
            <person name="Istvanek J."/>
            <person name="Dluhosova J."/>
            <person name="Dluhos P."/>
            <person name="Patkova L."/>
            <person name="Nedelnik J."/>
            <person name="Repkova J."/>
        </authorList>
    </citation>
    <scope>NUCLEOTIDE SEQUENCE [LARGE SCALE GENOMIC DNA]</scope>
    <source>
        <strain evidence="2">cv. Tatra</strain>
        <tissue evidence="1">Young leaves</tissue>
    </source>
</reference>
<feature type="non-terminal residue" evidence="1">
    <location>
        <position position="29"/>
    </location>
</feature>
<evidence type="ECO:0000313" key="2">
    <source>
        <dbReference type="Proteomes" id="UP000236291"/>
    </source>
</evidence>
<evidence type="ECO:0000313" key="1">
    <source>
        <dbReference type="EMBL" id="PNX69978.1"/>
    </source>
</evidence>
<gene>
    <name evidence="1" type="ORF">L195_g064677</name>
</gene>
<dbReference type="AlphaFoldDB" id="A0A2K3KUL1"/>
<dbReference type="EMBL" id="ASHM01262045">
    <property type="protein sequence ID" value="PNX69978.1"/>
    <property type="molecule type" value="Genomic_DNA"/>
</dbReference>
<dbReference type="Proteomes" id="UP000236291">
    <property type="component" value="Unassembled WGS sequence"/>
</dbReference>
<protein>
    <submittedName>
        <fullName evidence="1">Uncharacterized protein</fullName>
    </submittedName>
</protein>
<sequence length="29" mass="3098">MAAEVEAQDMLVVGVRELPMVSALGRLVI</sequence>
<name>A0A2K3KUL1_TRIPR</name>
<accession>A0A2K3KUL1</accession>